<feature type="repeat" description="RCC1" evidence="2">
    <location>
        <begin position="145"/>
        <end position="201"/>
    </location>
</feature>
<feature type="repeat" description="RCC1" evidence="2">
    <location>
        <begin position="90"/>
        <end position="144"/>
    </location>
</feature>
<protein>
    <submittedName>
        <fullName evidence="6">Chromosome condensation regulator RCC1 repeat protein</fullName>
    </submittedName>
</protein>
<evidence type="ECO:0000256" key="2">
    <source>
        <dbReference type="PROSITE-ProRule" id="PRU00235"/>
    </source>
</evidence>
<evidence type="ECO:0000313" key="6">
    <source>
        <dbReference type="EMBL" id="EAR91932.2"/>
    </source>
</evidence>
<dbReference type="InParanoid" id="Q234S1"/>
<dbReference type="OrthoDB" id="406819at2759"/>
<dbReference type="Proteomes" id="UP000009168">
    <property type="component" value="Unassembled WGS sequence"/>
</dbReference>
<keyword evidence="1" id="KW-0677">Repeat</keyword>
<keyword evidence="7" id="KW-1185">Reference proteome</keyword>
<dbReference type="AlphaFoldDB" id="Q234S1"/>
<organism evidence="6 7">
    <name type="scientific">Tetrahymena thermophila (strain SB210)</name>
    <dbReference type="NCBI Taxonomy" id="312017"/>
    <lineage>
        <taxon>Eukaryota</taxon>
        <taxon>Sar</taxon>
        <taxon>Alveolata</taxon>
        <taxon>Ciliophora</taxon>
        <taxon>Intramacronucleata</taxon>
        <taxon>Oligohymenophorea</taxon>
        <taxon>Hymenostomatida</taxon>
        <taxon>Tetrahymenina</taxon>
        <taxon>Tetrahymenidae</taxon>
        <taxon>Tetrahymena</taxon>
    </lineage>
</organism>
<proteinExistence type="predicted"/>
<name>Q234S1_TETTS</name>
<dbReference type="Pfam" id="PF25390">
    <property type="entry name" value="WD40_RLD"/>
    <property type="match status" value="1"/>
</dbReference>
<dbReference type="SUPFAM" id="SSF50985">
    <property type="entry name" value="RCC1/BLIP-II"/>
    <property type="match status" value="1"/>
</dbReference>
<feature type="repeat" description="RCC1" evidence="2">
    <location>
        <begin position="202"/>
        <end position="252"/>
    </location>
</feature>
<dbReference type="InterPro" id="IPR009091">
    <property type="entry name" value="RCC1/BLIP-II"/>
</dbReference>
<accession>Q234S1</accession>
<feature type="region of interest" description="Disordered" evidence="4">
    <location>
        <begin position="402"/>
        <end position="425"/>
    </location>
</feature>
<dbReference type="InterPro" id="IPR058923">
    <property type="entry name" value="RCC1-like_dom"/>
</dbReference>
<dbReference type="PANTHER" id="PTHR22872">
    <property type="entry name" value="BTK-BINDING PROTEIN-RELATED"/>
    <property type="match status" value="1"/>
</dbReference>
<dbReference type="Gene3D" id="2.130.10.30">
    <property type="entry name" value="Regulator of chromosome condensation 1/beta-lactamase-inhibitor protein II"/>
    <property type="match status" value="2"/>
</dbReference>
<dbReference type="RefSeq" id="XP_001012177.2">
    <property type="nucleotide sequence ID" value="XM_001012177.2"/>
</dbReference>
<sequence>MILDDNQLYTLSNNFNNTNSTQQNGTQKLNKYSSSYTEIFAWGCDNEGQLGLGENKQGKKYAIPRICSFNVVIQQISCGKNHSAFIASNGYVYTMGSNEFGKLGLSHQQMIKSAFSPQLVESIQKFKAIGISCGFEHTGVICSNGEVFTWGKNTDGQLGLGNYVNQYIPQKVSFNHIQTINSTIAKQISCGAYHTSILLEYGEVCSFGQNDKGQLGIGNQTNESLPKMNEFIQEITTMISCGYYYSLFLTKSMKVLACGDNSEGQLGLGNKRSQLKPILINKLENIQTIDAKQHSAAISSNGELFLFGTCMFGEFLFPQKVHNLKKQMAAVSIGDNFGCAIDIEGQIYSWGYNENGQLGLGDQEPRILPTPMVCLKGKKALKIQCGQNYCISLGNTVIVEKDKSKKAANSSKPRTETYNNESVDEAQNRSVYDIPEQNLIPFFRRNSQNQSQYLTQNKNKSSYTNMISTNSQQISQINPDCSFISSPEKSMYQHRFEEIKNVKSIKQQQLDLINNQANQQLNNNQNYFQNNINQYSNLMASNLQNYNEQNILIFNKQNQNINRQQNLSNQLLPQYNGMINENQSPLNLSAIEQPPYNPTTAFVSQNYADDDEQLQQNQQHQVINQLNQQNQFDSNKSAKNCNGSNGQELISNYKKQFNMVNQKIRSKSSGKSIIKENSNLNSVDTTYLLQQGASQVFSKFNRSYNQEFLDNQNQSFEIKKHSQSYFEEPEREESWKKILQQKELIIKRLKEEITELKEDHNQEMDFLKQSLEQEKILNTKIKEQVETLKKREIQMAEQINEIQSELNSKIKEIFDLNNVITSLEKKLSEQNLISTKQLEQLNTECNTYKKKIKEFELRLLDESQLNYQNYIHQMQQKDQQNDQLRNVIQNLENRNRELEETLNEFNQTGSQFNFLRGTQQIQVSGLQNSQQIKKERNYKQQFLNSSTRKLSNDSSRINNNASLTQQLSPYIQQQTPFQNNQLLNSNLLYQNQNRCVSPAKITQNNIARQPFQQISVNQQKLANIVQRSPFQQKQSQANQMFNKSQRDFSNNSSISYNQYAQDLEQQKQQSQTMINKFEKSANKILTMLTSESPEKYTFDQNDLQSDQHLNYDASFKKDRRHLTDNYITKNEYSDATPKQQTNNELGQIYRDISTFELKDNRSKSLEKRMQDFEKRLKESSQKNK</sequence>
<feature type="coiled-coil region" evidence="3">
    <location>
        <begin position="838"/>
        <end position="908"/>
    </location>
</feature>
<dbReference type="InterPro" id="IPR000408">
    <property type="entry name" value="Reg_chr_condens"/>
</dbReference>
<dbReference type="PRINTS" id="PR00633">
    <property type="entry name" value="RCCNDNSATION"/>
</dbReference>
<evidence type="ECO:0000256" key="1">
    <source>
        <dbReference type="ARBA" id="ARBA00022737"/>
    </source>
</evidence>
<dbReference type="InterPro" id="IPR051625">
    <property type="entry name" value="Signaling_Regulatory_Domain"/>
</dbReference>
<dbReference type="PROSITE" id="PS50012">
    <property type="entry name" value="RCC1_3"/>
    <property type="match status" value="6"/>
</dbReference>
<dbReference type="GeneID" id="7841192"/>
<feature type="coiled-coil region" evidence="3">
    <location>
        <begin position="732"/>
        <end position="805"/>
    </location>
</feature>
<feature type="coiled-coil region" evidence="3">
    <location>
        <begin position="1155"/>
        <end position="1182"/>
    </location>
</feature>
<feature type="repeat" description="RCC1" evidence="2">
    <location>
        <begin position="253"/>
        <end position="301"/>
    </location>
</feature>
<dbReference type="EMBL" id="GG662767">
    <property type="protein sequence ID" value="EAR91932.2"/>
    <property type="molecule type" value="Genomic_DNA"/>
</dbReference>
<dbReference type="PROSITE" id="PS00626">
    <property type="entry name" value="RCC1_2"/>
    <property type="match status" value="1"/>
</dbReference>
<reference evidence="7" key="1">
    <citation type="journal article" date="2006" name="PLoS Biol.">
        <title>Macronuclear genome sequence of the ciliate Tetrahymena thermophila, a model eukaryote.</title>
        <authorList>
            <person name="Eisen J.A."/>
            <person name="Coyne R.S."/>
            <person name="Wu M."/>
            <person name="Wu D."/>
            <person name="Thiagarajan M."/>
            <person name="Wortman J.R."/>
            <person name="Badger J.H."/>
            <person name="Ren Q."/>
            <person name="Amedeo P."/>
            <person name="Jones K.M."/>
            <person name="Tallon L.J."/>
            <person name="Delcher A.L."/>
            <person name="Salzberg S.L."/>
            <person name="Silva J.C."/>
            <person name="Haas B.J."/>
            <person name="Majoros W.H."/>
            <person name="Farzad M."/>
            <person name="Carlton J.M."/>
            <person name="Smith R.K. Jr."/>
            <person name="Garg J."/>
            <person name="Pearlman R.E."/>
            <person name="Karrer K.M."/>
            <person name="Sun L."/>
            <person name="Manning G."/>
            <person name="Elde N.C."/>
            <person name="Turkewitz A.P."/>
            <person name="Asai D.J."/>
            <person name="Wilkes D.E."/>
            <person name="Wang Y."/>
            <person name="Cai H."/>
            <person name="Collins K."/>
            <person name="Stewart B.A."/>
            <person name="Lee S.R."/>
            <person name="Wilamowska K."/>
            <person name="Weinberg Z."/>
            <person name="Ruzzo W.L."/>
            <person name="Wloga D."/>
            <person name="Gaertig J."/>
            <person name="Frankel J."/>
            <person name="Tsao C.-C."/>
            <person name="Gorovsky M.A."/>
            <person name="Keeling P.J."/>
            <person name="Waller R.F."/>
            <person name="Patron N.J."/>
            <person name="Cherry J.M."/>
            <person name="Stover N.A."/>
            <person name="Krieger C.J."/>
            <person name="del Toro C."/>
            <person name="Ryder H.F."/>
            <person name="Williamson S.C."/>
            <person name="Barbeau R.A."/>
            <person name="Hamilton E.P."/>
            <person name="Orias E."/>
        </authorList>
    </citation>
    <scope>NUCLEOTIDE SEQUENCE [LARGE SCALE GENOMIC DNA]</scope>
    <source>
        <strain evidence="7">SB210</strain>
    </source>
</reference>
<feature type="repeat" description="RCC1" evidence="2">
    <location>
        <begin position="345"/>
        <end position="396"/>
    </location>
</feature>
<keyword evidence="3" id="KW-0175">Coiled coil</keyword>
<feature type="domain" description="RCC1-like" evidence="5">
    <location>
        <begin position="39"/>
        <end position="391"/>
    </location>
</feature>
<dbReference type="HOGENOM" id="CLU_275152_0_0_1"/>
<gene>
    <name evidence="6" type="ORF">TTHERM_00101280</name>
</gene>
<evidence type="ECO:0000313" key="7">
    <source>
        <dbReference type="Proteomes" id="UP000009168"/>
    </source>
</evidence>
<evidence type="ECO:0000259" key="5">
    <source>
        <dbReference type="Pfam" id="PF25390"/>
    </source>
</evidence>
<dbReference type="STRING" id="312017.Q234S1"/>
<evidence type="ECO:0000256" key="3">
    <source>
        <dbReference type="SAM" id="Coils"/>
    </source>
</evidence>
<evidence type="ECO:0000256" key="4">
    <source>
        <dbReference type="SAM" id="MobiDB-lite"/>
    </source>
</evidence>
<feature type="repeat" description="RCC1" evidence="2">
    <location>
        <begin position="37"/>
        <end position="89"/>
    </location>
</feature>
<dbReference type="KEGG" id="tet:TTHERM_00101280"/>